<keyword evidence="1" id="KW-0378">Hydrolase</keyword>
<dbReference type="OrthoDB" id="9779370at2"/>
<dbReference type="NCBIfam" id="TIGR02807">
    <property type="entry name" value="cas6_cmx6"/>
    <property type="match status" value="1"/>
</dbReference>
<dbReference type="Proteomes" id="UP000033070">
    <property type="component" value="Chromosome"/>
</dbReference>
<keyword evidence="1" id="KW-0255">Endonuclease</keyword>
<evidence type="ECO:0000313" key="2">
    <source>
        <dbReference type="Proteomes" id="UP000033070"/>
    </source>
</evidence>
<dbReference type="AlphaFoldDB" id="A0A2Z6GD47"/>
<dbReference type="STRING" id="1188319.OYT1_00914"/>
<evidence type="ECO:0000313" key="1">
    <source>
        <dbReference type="EMBL" id="BBE51448.1"/>
    </source>
</evidence>
<keyword evidence="1" id="KW-0540">Nuclease</keyword>
<dbReference type="GO" id="GO:0004519">
    <property type="term" value="F:endonuclease activity"/>
    <property type="evidence" value="ECO:0007669"/>
    <property type="project" value="UniProtKB-KW"/>
</dbReference>
<dbReference type="EMBL" id="AP018738">
    <property type="protein sequence ID" value="BBE51448.1"/>
    <property type="molecule type" value="Genomic_DNA"/>
</dbReference>
<dbReference type="KEGG" id="fam:OYT1_ch1922"/>
<sequence>MGSRHANLGQVAGAQVSLAPIDMTDVVFDLAGDSLPATYPFALWTELTQIEPALANDDRIAVLPLRTAESDTLHLLPKRAKLVLRLPQELASVALGLAGSQLDVAGNTLTLGAGKLRPLQSYPTLHAHLVAATGDEAVFMDEVLARLAELGIQAQIICGRQGQLSDGQQTISGFSLVLHDLKPESSLMLQCAGMGAARRYGCGVFVPYKVISSLE</sequence>
<name>A0A2Z6GD47_9PROT</name>
<keyword evidence="2" id="KW-1185">Reference proteome</keyword>
<accession>A0A2Z6GD47</accession>
<protein>
    <submittedName>
        <fullName evidence="1">CRISPR-associated endonuclease Cas6</fullName>
    </submittedName>
</protein>
<organism evidence="1 2">
    <name type="scientific">Ferriphaselus amnicola</name>
    <dbReference type="NCBI Taxonomy" id="1188319"/>
    <lineage>
        <taxon>Bacteria</taxon>
        <taxon>Pseudomonadati</taxon>
        <taxon>Pseudomonadota</taxon>
        <taxon>Betaproteobacteria</taxon>
        <taxon>Nitrosomonadales</taxon>
        <taxon>Gallionellaceae</taxon>
        <taxon>Ferriphaselus</taxon>
    </lineage>
</organism>
<reference evidence="1 2" key="1">
    <citation type="submission" date="2018-06" db="EMBL/GenBank/DDBJ databases">
        <title>OYT1 Genome Sequencing.</title>
        <authorList>
            <person name="Kato S."/>
            <person name="Itoh T."/>
            <person name="Ohkuma M."/>
        </authorList>
    </citation>
    <scope>NUCLEOTIDE SEQUENCE [LARGE SCALE GENOMIC DNA]</scope>
    <source>
        <strain evidence="1 2">OYT1</strain>
    </source>
</reference>
<proteinExistence type="predicted"/>
<dbReference type="Pfam" id="PF09559">
    <property type="entry name" value="Cas6"/>
    <property type="match status" value="1"/>
</dbReference>
<gene>
    <name evidence="1" type="ORF">OYT1_ch1922</name>
</gene>
<dbReference type="InterPro" id="IPR014174">
    <property type="entry name" value="CRISPR-assoc_prot_Cas6/Cmx6"/>
</dbReference>